<evidence type="ECO:0000256" key="4">
    <source>
        <dbReference type="ARBA" id="ARBA00022692"/>
    </source>
</evidence>
<evidence type="ECO:0000256" key="3">
    <source>
        <dbReference type="ARBA" id="ARBA00022475"/>
    </source>
</evidence>
<evidence type="ECO:0000313" key="9">
    <source>
        <dbReference type="Proteomes" id="UP001500518"/>
    </source>
</evidence>
<feature type="transmembrane region" description="Helical" evidence="7">
    <location>
        <begin position="219"/>
        <end position="240"/>
    </location>
</feature>
<keyword evidence="3" id="KW-1003">Cell membrane</keyword>
<dbReference type="Gene3D" id="1.10.3860.10">
    <property type="entry name" value="Sodium:dicarboxylate symporter"/>
    <property type="match status" value="1"/>
</dbReference>
<dbReference type="RefSeq" id="WP_346033468.1">
    <property type="nucleotide sequence ID" value="NZ_BAABHV010000021.1"/>
</dbReference>
<dbReference type="InterPro" id="IPR001991">
    <property type="entry name" value="Na-dicarboxylate_symporter"/>
</dbReference>
<proteinExistence type="predicted"/>
<dbReference type="PANTHER" id="PTHR42865">
    <property type="entry name" value="PROTON/GLUTAMATE-ASPARTATE SYMPORTER"/>
    <property type="match status" value="1"/>
</dbReference>
<evidence type="ECO:0000313" key="8">
    <source>
        <dbReference type="EMBL" id="GAA5059163.1"/>
    </source>
</evidence>
<feature type="transmembrane region" description="Helical" evidence="7">
    <location>
        <begin position="145"/>
        <end position="162"/>
    </location>
</feature>
<keyword evidence="5 7" id="KW-1133">Transmembrane helix</keyword>
<dbReference type="Pfam" id="PF00375">
    <property type="entry name" value="SDF"/>
    <property type="match status" value="1"/>
</dbReference>
<dbReference type="PRINTS" id="PR00173">
    <property type="entry name" value="EDTRNSPORT"/>
</dbReference>
<feature type="transmembrane region" description="Helical" evidence="7">
    <location>
        <begin position="45"/>
        <end position="66"/>
    </location>
</feature>
<evidence type="ECO:0000256" key="1">
    <source>
        <dbReference type="ARBA" id="ARBA00004651"/>
    </source>
</evidence>
<evidence type="ECO:0000256" key="7">
    <source>
        <dbReference type="SAM" id="Phobius"/>
    </source>
</evidence>
<evidence type="ECO:0000256" key="2">
    <source>
        <dbReference type="ARBA" id="ARBA00022448"/>
    </source>
</evidence>
<comment type="caution">
    <text evidence="8">The sequence shown here is derived from an EMBL/GenBank/DDBJ whole genome shotgun (WGS) entry which is preliminary data.</text>
</comment>
<name>A0ABP9KII7_9SPHN</name>
<dbReference type="EMBL" id="BAABHV010000021">
    <property type="protein sequence ID" value="GAA5059163.1"/>
    <property type="molecule type" value="Genomic_DNA"/>
</dbReference>
<dbReference type="InterPro" id="IPR036458">
    <property type="entry name" value="Na:dicarbo_symporter_sf"/>
</dbReference>
<dbReference type="SUPFAM" id="SSF118215">
    <property type="entry name" value="Proton glutamate symport protein"/>
    <property type="match status" value="1"/>
</dbReference>
<keyword evidence="2" id="KW-0813">Transport</keyword>
<dbReference type="PANTHER" id="PTHR42865:SF7">
    <property type="entry name" value="PROTON_GLUTAMATE-ASPARTATE SYMPORTER"/>
    <property type="match status" value="1"/>
</dbReference>
<keyword evidence="6 7" id="KW-0472">Membrane</keyword>
<gene>
    <name evidence="8" type="ORF">GCM10023208_26180</name>
</gene>
<evidence type="ECO:0000256" key="5">
    <source>
        <dbReference type="ARBA" id="ARBA00022989"/>
    </source>
</evidence>
<reference evidence="9" key="1">
    <citation type="journal article" date="2019" name="Int. J. Syst. Evol. Microbiol.">
        <title>The Global Catalogue of Microorganisms (GCM) 10K type strain sequencing project: providing services to taxonomists for standard genome sequencing and annotation.</title>
        <authorList>
            <consortium name="The Broad Institute Genomics Platform"/>
            <consortium name="The Broad Institute Genome Sequencing Center for Infectious Disease"/>
            <person name="Wu L."/>
            <person name="Ma J."/>
        </authorList>
    </citation>
    <scope>NUCLEOTIDE SEQUENCE [LARGE SCALE GENOMIC DNA]</scope>
    <source>
        <strain evidence="9">JCM 18014</strain>
    </source>
</reference>
<keyword evidence="9" id="KW-1185">Reference proteome</keyword>
<feature type="transmembrane region" description="Helical" evidence="7">
    <location>
        <begin position="78"/>
        <end position="100"/>
    </location>
</feature>
<feature type="transmembrane region" description="Helical" evidence="7">
    <location>
        <begin position="349"/>
        <end position="371"/>
    </location>
</feature>
<accession>A0ABP9KII7</accession>
<protein>
    <submittedName>
        <fullName evidence="8">Dicarboxylate/amino acid:cation symporter</fullName>
    </submittedName>
</protein>
<feature type="transmembrane region" description="Helical" evidence="7">
    <location>
        <begin position="183"/>
        <end position="207"/>
    </location>
</feature>
<sequence length="412" mass="43199">MLKKWFATSLWKRVVLALVLGVATGFAVGEDIVAIKWIGDLFIRLIKMLVVPLIFFSLVGGVAAIGDIRKLGSVGGRAMALFFSTAIIAVTTGMVLATLVKPGSGLVIELPDGTAPPPPPDQSLVEMIIAIVPENPVMSMAQGQILPVIIFAIMFGMALLMTGEEAKPLTRGIEAASAVMQRLTIIVMEFTPFGVFALMAWVAGTFGFEALMPLSKLVILNYVGCGIILLLVYPAILRFIAKLPTLDFYRGIVDAQAVAFSTASSNATLPITLRCVQRNLGVSKSISGFAVALGATVNMNGTAMYLGVIAIFGAQAFGVELTWISYLLIGLTATLGAIGTAGVPGAGLIMMSLVLSAIGVPLETIAFVAGINHLLDMMRTMTNVTGDAVVAVAVGRMAGEIDVEEYVSADDV</sequence>
<dbReference type="Proteomes" id="UP001500518">
    <property type="component" value="Unassembled WGS sequence"/>
</dbReference>
<comment type="subcellular location">
    <subcellularLocation>
        <location evidence="1">Cell membrane</location>
        <topology evidence="1">Multi-pass membrane protein</topology>
    </subcellularLocation>
</comment>
<organism evidence="8 9">
    <name type="scientific">Erythrobacter westpacificensis</name>
    <dbReference type="NCBI Taxonomy" id="1055231"/>
    <lineage>
        <taxon>Bacteria</taxon>
        <taxon>Pseudomonadati</taxon>
        <taxon>Pseudomonadota</taxon>
        <taxon>Alphaproteobacteria</taxon>
        <taxon>Sphingomonadales</taxon>
        <taxon>Erythrobacteraceae</taxon>
        <taxon>Erythrobacter/Porphyrobacter group</taxon>
        <taxon>Erythrobacter</taxon>
    </lineage>
</organism>
<keyword evidence="4 7" id="KW-0812">Transmembrane</keyword>
<evidence type="ECO:0000256" key="6">
    <source>
        <dbReference type="ARBA" id="ARBA00023136"/>
    </source>
</evidence>